<feature type="region of interest" description="Disordered" evidence="5">
    <location>
        <begin position="1"/>
        <end position="42"/>
    </location>
</feature>
<gene>
    <name evidence="8" type="ORF">DEA61_08715</name>
</gene>
<evidence type="ECO:0000256" key="3">
    <source>
        <dbReference type="ARBA" id="ARBA00023172"/>
    </source>
</evidence>
<evidence type="ECO:0000313" key="8">
    <source>
        <dbReference type="EMBL" id="HBT49879.1"/>
    </source>
</evidence>
<comment type="similarity">
    <text evidence="1">Belongs to the 'phage' integrase family.</text>
</comment>
<dbReference type="InterPro" id="IPR050090">
    <property type="entry name" value="Tyrosine_recombinase_XerCD"/>
</dbReference>
<dbReference type="InterPro" id="IPR010998">
    <property type="entry name" value="Integrase_recombinase_N"/>
</dbReference>
<dbReference type="InterPro" id="IPR011010">
    <property type="entry name" value="DNA_brk_join_enz"/>
</dbReference>
<dbReference type="PROSITE" id="PS51898">
    <property type="entry name" value="TYR_RECOMBINASE"/>
    <property type="match status" value="1"/>
</dbReference>
<dbReference type="CDD" id="cd00397">
    <property type="entry name" value="DNA_BRE_C"/>
    <property type="match status" value="1"/>
</dbReference>
<dbReference type="RefSeq" id="WP_342350941.1">
    <property type="nucleotide sequence ID" value="NZ_DOLB01000130.1"/>
</dbReference>
<proteinExistence type="inferred from homology"/>
<dbReference type="PANTHER" id="PTHR30349:SF41">
    <property type="entry name" value="INTEGRASE_RECOMBINASE PROTEIN MJ0367-RELATED"/>
    <property type="match status" value="1"/>
</dbReference>
<dbReference type="PROSITE" id="PS51900">
    <property type="entry name" value="CB"/>
    <property type="match status" value="1"/>
</dbReference>
<evidence type="ECO:0000259" key="7">
    <source>
        <dbReference type="PROSITE" id="PS51900"/>
    </source>
</evidence>
<keyword evidence="2 4" id="KW-0238">DNA-binding</keyword>
<dbReference type="GO" id="GO:0006310">
    <property type="term" value="P:DNA recombination"/>
    <property type="evidence" value="ECO:0007669"/>
    <property type="project" value="UniProtKB-KW"/>
</dbReference>
<evidence type="ECO:0000259" key="6">
    <source>
        <dbReference type="PROSITE" id="PS51898"/>
    </source>
</evidence>
<dbReference type="Gene3D" id="1.10.150.130">
    <property type="match status" value="1"/>
</dbReference>
<comment type="caution">
    <text evidence="8">The sequence shown here is derived from an EMBL/GenBank/DDBJ whole genome shotgun (WGS) entry which is preliminary data.</text>
</comment>
<dbReference type="EMBL" id="DOLB01000130">
    <property type="protein sequence ID" value="HBT49879.1"/>
    <property type="molecule type" value="Genomic_DNA"/>
</dbReference>
<dbReference type="Pfam" id="PF00589">
    <property type="entry name" value="Phage_integrase"/>
    <property type="match status" value="1"/>
</dbReference>
<organism evidence="8 9">
    <name type="scientific">Caldanaerobacter subterraneus</name>
    <dbReference type="NCBI Taxonomy" id="911092"/>
    <lineage>
        <taxon>Bacteria</taxon>
        <taxon>Bacillati</taxon>
        <taxon>Bacillota</taxon>
        <taxon>Clostridia</taxon>
        <taxon>Thermoanaerobacterales</taxon>
        <taxon>Thermoanaerobacteraceae</taxon>
        <taxon>Caldanaerobacter</taxon>
    </lineage>
</organism>
<dbReference type="GO" id="GO:0015074">
    <property type="term" value="P:DNA integration"/>
    <property type="evidence" value="ECO:0007669"/>
    <property type="project" value="InterPro"/>
</dbReference>
<feature type="domain" description="Tyr recombinase" evidence="6">
    <location>
        <begin position="156"/>
        <end position="294"/>
    </location>
</feature>
<keyword evidence="3" id="KW-0233">DNA recombination</keyword>
<feature type="domain" description="Core-binding (CB)" evidence="7">
    <location>
        <begin position="51"/>
        <end position="133"/>
    </location>
</feature>
<dbReference type="Proteomes" id="UP000264445">
    <property type="component" value="Unassembled WGS sequence"/>
</dbReference>
<dbReference type="InterPro" id="IPR002104">
    <property type="entry name" value="Integrase_catalytic"/>
</dbReference>
<sequence length="294" mass="33707">MSSVLESGKFLDRRGSDRKHKPSLTSFSVGKRRGGGGYFMPRGRKPKDTGRTFASLYETFISLKQAEGCRERTIKDYRTTLKDFAKFFDINLLITNPKLYDALIEYFKSKANKQPATYNRPYSNLHAFFEFCVAHSYLKSNPLKDLGLKKRKDDGEAVRHVDESALEKLLKAIDKTTYTGLRDYALILLTLDTGIRPKEALSLTLDDVDLDKLAVYVRKEYSKVKKERILPISPVTAAALGELINRTPEEWGNMIFYSTTGLPMTTHMWANRRQTLRLLRRLPGRNGYDKRCPC</sequence>
<evidence type="ECO:0000256" key="2">
    <source>
        <dbReference type="ARBA" id="ARBA00023125"/>
    </source>
</evidence>
<evidence type="ECO:0000256" key="5">
    <source>
        <dbReference type="SAM" id="MobiDB-lite"/>
    </source>
</evidence>
<accession>A0A357VNU7</accession>
<protein>
    <submittedName>
        <fullName evidence="8">Recombinase XerD</fullName>
    </submittedName>
</protein>
<dbReference type="SUPFAM" id="SSF56349">
    <property type="entry name" value="DNA breaking-rejoining enzymes"/>
    <property type="match status" value="1"/>
</dbReference>
<dbReference type="InterPro" id="IPR013762">
    <property type="entry name" value="Integrase-like_cat_sf"/>
</dbReference>
<evidence type="ECO:0000256" key="4">
    <source>
        <dbReference type="PROSITE-ProRule" id="PRU01248"/>
    </source>
</evidence>
<evidence type="ECO:0000256" key="1">
    <source>
        <dbReference type="ARBA" id="ARBA00008857"/>
    </source>
</evidence>
<evidence type="ECO:0000313" key="9">
    <source>
        <dbReference type="Proteomes" id="UP000264445"/>
    </source>
</evidence>
<dbReference type="GO" id="GO:0003677">
    <property type="term" value="F:DNA binding"/>
    <property type="evidence" value="ECO:0007669"/>
    <property type="project" value="UniProtKB-UniRule"/>
</dbReference>
<dbReference type="AlphaFoldDB" id="A0A357VNU7"/>
<dbReference type="InterPro" id="IPR044068">
    <property type="entry name" value="CB"/>
</dbReference>
<dbReference type="PANTHER" id="PTHR30349">
    <property type="entry name" value="PHAGE INTEGRASE-RELATED"/>
    <property type="match status" value="1"/>
</dbReference>
<dbReference type="Gene3D" id="1.10.443.10">
    <property type="entry name" value="Intergrase catalytic core"/>
    <property type="match status" value="1"/>
</dbReference>
<reference evidence="8 9" key="1">
    <citation type="journal article" date="2018" name="Nat. Biotechnol.">
        <title>A standardized bacterial taxonomy based on genome phylogeny substantially revises the tree of life.</title>
        <authorList>
            <person name="Parks D.H."/>
            <person name="Chuvochina M."/>
            <person name="Waite D.W."/>
            <person name="Rinke C."/>
            <person name="Skarshewski A."/>
            <person name="Chaumeil P.A."/>
            <person name="Hugenholtz P."/>
        </authorList>
    </citation>
    <scope>NUCLEOTIDE SEQUENCE [LARGE SCALE GENOMIC DNA]</scope>
    <source>
        <strain evidence="8">UBA12544</strain>
    </source>
</reference>
<name>A0A357VNU7_9THEO</name>